<dbReference type="PROSITE" id="PS50879">
    <property type="entry name" value="RNASE_H_1"/>
    <property type="match status" value="1"/>
</dbReference>
<feature type="region of interest" description="Disordered" evidence="1">
    <location>
        <begin position="85"/>
        <end position="120"/>
    </location>
</feature>
<feature type="domain" description="Integrase catalytic" evidence="3">
    <location>
        <begin position="839"/>
        <end position="998"/>
    </location>
</feature>
<dbReference type="CDD" id="cd09279">
    <property type="entry name" value="RNase_HI_like"/>
    <property type="match status" value="1"/>
</dbReference>
<protein>
    <submittedName>
        <fullName evidence="4">Integrase catalytic core</fullName>
    </submittedName>
</protein>
<dbReference type="PANTHER" id="PTHR48475">
    <property type="entry name" value="RIBONUCLEASE H"/>
    <property type="match status" value="1"/>
</dbReference>
<evidence type="ECO:0000259" key="3">
    <source>
        <dbReference type="PROSITE" id="PS50994"/>
    </source>
</evidence>
<dbReference type="GO" id="GO:0015074">
    <property type="term" value="P:DNA integration"/>
    <property type="evidence" value="ECO:0007669"/>
    <property type="project" value="InterPro"/>
</dbReference>
<feature type="region of interest" description="Disordered" evidence="1">
    <location>
        <begin position="266"/>
        <end position="295"/>
    </location>
</feature>
<proteinExistence type="predicted"/>
<evidence type="ECO:0000313" key="5">
    <source>
        <dbReference type="Proteomes" id="UP000694251"/>
    </source>
</evidence>
<dbReference type="FunFam" id="3.30.420.10:FF:000032">
    <property type="entry name" value="Retrovirus-related Pol polyprotein from transposon 297-like Protein"/>
    <property type="match status" value="1"/>
</dbReference>
<dbReference type="PANTHER" id="PTHR48475:SF2">
    <property type="entry name" value="RIBONUCLEASE H"/>
    <property type="match status" value="1"/>
</dbReference>
<keyword evidence="5" id="KW-1185">Reference proteome</keyword>
<dbReference type="Pfam" id="PF13456">
    <property type="entry name" value="RVT_3"/>
    <property type="match status" value="1"/>
</dbReference>
<organism evidence="4 5">
    <name type="scientific">Arabidopsis suecica</name>
    <name type="common">Swedish thale-cress</name>
    <name type="synonym">Cardaminopsis suecica</name>
    <dbReference type="NCBI Taxonomy" id="45249"/>
    <lineage>
        <taxon>Eukaryota</taxon>
        <taxon>Viridiplantae</taxon>
        <taxon>Streptophyta</taxon>
        <taxon>Embryophyta</taxon>
        <taxon>Tracheophyta</taxon>
        <taxon>Spermatophyta</taxon>
        <taxon>Magnoliopsida</taxon>
        <taxon>eudicotyledons</taxon>
        <taxon>Gunneridae</taxon>
        <taxon>Pentapetalae</taxon>
        <taxon>rosids</taxon>
        <taxon>malvids</taxon>
        <taxon>Brassicales</taxon>
        <taxon>Brassicaceae</taxon>
        <taxon>Camelineae</taxon>
        <taxon>Arabidopsis</taxon>
    </lineage>
</organism>
<dbReference type="Pfam" id="PF17921">
    <property type="entry name" value="Integrase_H2C2"/>
    <property type="match status" value="1"/>
</dbReference>
<dbReference type="GO" id="GO:0004523">
    <property type="term" value="F:RNA-DNA hybrid ribonuclease activity"/>
    <property type="evidence" value="ECO:0007669"/>
    <property type="project" value="InterPro"/>
</dbReference>
<feature type="compositionally biased region" description="Basic and acidic residues" evidence="1">
    <location>
        <begin position="266"/>
        <end position="280"/>
    </location>
</feature>
<dbReference type="Pfam" id="PF00665">
    <property type="entry name" value="rve"/>
    <property type="match status" value="1"/>
</dbReference>
<evidence type="ECO:0000259" key="2">
    <source>
        <dbReference type="PROSITE" id="PS50879"/>
    </source>
</evidence>
<sequence>MSEQQALNDAIALLNQTTTNLTNQMGTLVDTNTTFSGRLDSIEQTLTSIQTTQTNLSNAQNVVSSRLDTLPFVRAAAYQRRLFVTPAQNRSENTQTPPTGQPVSNQAAVGDGTNPTGEEIPQVQENPVIDDGFHMENPDVTFSDDFIKVRQEFDEIKSKFHQATSSAPEIDRVIEETRRTPFTSRISNLQIKDSRKVNLPTYDGKGDPKNHLAAFQIAAGRIDLEPDEEDAGYCKLCLELLIIRMLAAGELANFNIEEFVESYHKEKEESEASNPPEKKQKPNGPGTPNTPKKRIDVIMGGSKLCRDSIRSIKRHKKSAAVQTVMGLKSNEQTPIISFDNSDTQGLTGPHDDGLVITLDVANFEVTRCLIDAGSSIDLIFLSTLQRMGISKADIIGPPAPLVAFTSDTSMSLGNIKLPVLAAGVPKIVEFIVFDHRPQVLTSHPLRSILHGPSQSGRLAKWAIDLSEYDIEYKNRTSTKAQVLADFLTELPLDDGILIETDCTWKLHVDGSSSKQGSGIGIRLETPTKEIIEQSFRLMFPASNNEAEYEALLAGLRLVLAIGAEKIIAYCDSQLVVNQFAGDYEAKAPRMEAYLSVVKKLTGKFKEFELVRIPRGENTSADALAALASTSDPELKRVILVECITSRSISDEQTGNNNILEADHIETPELNSGNENNITNNEEVLVIVENDPDIPSEPEPRKFTLKDNTSANDWGADWRVPIKNFILNGELPSNKWQARKLRIISAKYCIIKESLYKRGVSDPYLLCIFGPEVEIVTSEVHEGLCGSHSSGREMAFKIKQLEYFWPTMISYCIDYAKRCKKCQMHAPLIHQPSEFLSSISAPYPFMRWSMDIVGPMHRSTRGVQYLLVLTDYFSKWIEAEAYINIKDSVVKTFLWKHIICRYGVPYEIVTDNGPQFISNDFEDFCSSWGIKLSYSTPRYPQGNGQAEASNKTILSNLKKRLNARKGGWYDELQPVLWAYRTTPRRATGETPFSLVYGMEAVVPAELNVPGLRRSEAPLNEELNSKLLEDVPDTID</sequence>
<evidence type="ECO:0000256" key="1">
    <source>
        <dbReference type="SAM" id="MobiDB-lite"/>
    </source>
</evidence>
<dbReference type="Proteomes" id="UP000694251">
    <property type="component" value="Chromosome 11"/>
</dbReference>
<comment type="caution">
    <text evidence="4">The sequence shown here is derived from an EMBL/GenBank/DDBJ whole genome shotgun (WGS) entry which is preliminary data.</text>
</comment>
<reference evidence="4 5" key="1">
    <citation type="submission" date="2020-12" db="EMBL/GenBank/DDBJ databases">
        <title>Concerted genomic and epigenomic changes stabilize Arabidopsis allopolyploids.</title>
        <authorList>
            <person name="Chen Z."/>
        </authorList>
    </citation>
    <scope>NUCLEOTIDE SEQUENCE [LARGE SCALE GENOMIC DNA]</scope>
    <source>
        <strain evidence="4">As9502</strain>
        <tissue evidence="4">Leaf</tissue>
    </source>
</reference>
<dbReference type="CDD" id="cd00303">
    <property type="entry name" value="retropepsin_like"/>
    <property type="match status" value="1"/>
</dbReference>
<name>A0A8T1ZE59_ARASU</name>
<accession>A0A8T1ZE59</accession>
<dbReference type="EMBL" id="JAEFBJ010000011">
    <property type="protein sequence ID" value="KAG7557036.1"/>
    <property type="molecule type" value="Genomic_DNA"/>
</dbReference>
<dbReference type="PROSITE" id="PS50994">
    <property type="entry name" value="INTEGRASE"/>
    <property type="match status" value="1"/>
</dbReference>
<gene>
    <name evidence="4" type="ORF">ISN44_As11g030380</name>
</gene>
<dbReference type="AlphaFoldDB" id="A0A8T1ZE59"/>
<evidence type="ECO:0000313" key="4">
    <source>
        <dbReference type="EMBL" id="KAG7557036.1"/>
    </source>
</evidence>
<feature type="domain" description="RNase H type-1" evidence="2">
    <location>
        <begin position="500"/>
        <end position="629"/>
    </location>
</feature>
<dbReference type="InterPro" id="IPR002156">
    <property type="entry name" value="RNaseH_domain"/>
</dbReference>
<dbReference type="InterPro" id="IPR041588">
    <property type="entry name" value="Integrase_H2C2"/>
</dbReference>
<dbReference type="InterPro" id="IPR001584">
    <property type="entry name" value="Integrase_cat-core"/>
</dbReference>
<feature type="compositionally biased region" description="Polar residues" evidence="1">
    <location>
        <begin position="86"/>
        <end position="107"/>
    </location>
</feature>
<dbReference type="GO" id="GO:0003676">
    <property type="term" value="F:nucleic acid binding"/>
    <property type="evidence" value="ECO:0007669"/>
    <property type="project" value="InterPro"/>
</dbReference>